<dbReference type="InterPro" id="IPR016166">
    <property type="entry name" value="FAD-bd_PCMH"/>
</dbReference>
<dbReference type="InterPro" id="IPR006094">
    <property type="entry name" value="Oxid_FAD_bind_N"/>
</dbReference>
<accession>A0ABR2HR26</accession>
<comment type="similarity">
    <text evidence="1">Belongs to the oxygen-dependent FAD-linked oxidoreductase family.</text>
</comment>
<dbReference type="PANTHER" id="PTHR13878">
    <property type="entry name" value="GULONOLACTONE OXIDASE"/>
    <property type="match status" value="1"/>
</dbReference>
<dbReference type="EMBL" id="JAPCWZ010000009">
    <property type="protein sequence ID" value="KAK8851535.1"/>
    <property type="molecule type" value="Genomic_DNA"/>
</dbReference>
<gene>
    <name evidence="6" type="ORF">PGQ11_014014</name>
</gene>
<organism evidence="6 7">
    <name type="scientific">Apiospora arundinis</name>
    <dbReference type="NCBI Taxonomy" id="335852"/>
    <lineage>
        <taxon>Eukaryota</taxon>
        <taxon>Fungi</taxon>
        <taxon>Dikarya</taxon>
        <taxon>Ascomycota</taxon>
        <taxon>Pezizomycotina</taxon>
        <taxon>Sordariomycetes</taxon>
        <taxon>Xylariomycetidae</taxon>
        <taxon>Amphisphaeriales</taxon>
        <taxon>Apiosporaceae</taxon>
        <taxon>Apiospora</taxon>
    </lineage>
</organism>
<evidence type="ECO:0000259" key="5">
    <source>
        <dbReference type="PROSITE" id="PS51387"/>
    </source>
</evidence>
<dbReference type="Pfam" id="PF01565">
    <property type="entry name" value="FAD_binding_4"/>
    <property type="match status" value="1"/>
</dbReference>
<sequence length="669" mass="73544">MKLLKLAFCCIFFVSAASPHQSFTSIDPFWNFFDTYPYDEALHPTETTACKAALGSPGWPTDEDWANYNISIGGRLIKTSPPGAIVRRSPMQGMAGRTVMESSKSYNRRPGPEKLTSLSSATKTSQTTIPVDAQTYSQDGLPRNFTRTIRSLSWRINTQTIPAFLFQDIHVALKDTRPSSFPHITGKGVSVSLECKFLTSPTLGECHFCRAYQDQSGLRDSFTARRYNIRVVVKSSGHDFQGRSTAPGALSIWVHHMQAIETRSAPFRPQACPVTINEKTVTVAGGTQMNAVYEELVKINQTIVGGLSKTVAVGGYLTGGGHSILSPRYGLGADQVLEMEVVTPMGDIVVANECQNQDLFWAMRGGGGSTFGVMTSVTMLTYPSPPMIAALLSISSPQLGTDWFWDMVGYILSQFPYLDSRGLSGYSFMNLHYANRSKPKTDIWNGGFVLLDTDDSAKMLAIWEPIFEHIRNTWPEAEIATPITAAFPSYLDYFHVAYDKGYAGLDLYAGSRLLDADSLAADSSALGQAFKVMSATYGTAFLVTGSGTRNAKPRGGGNAISHAYRRSIAYATTGLIFEPLNVTAREEALRRVNDFLKPLKKLSPGMGAYVNEDNPGNPDWQTDFWGENYERLVQIKRAVDPDDVLWCHPCVGNERWQEVGSRLCRVGGP</sequence>
<evidence type="ECO:0000313" key="7">
    <source>
        <dbReference type="Proteomes" id="UP001390339"/>
    </source>
</evidence>
<dbReference type="Gene3D" id="3.30.465.10">
    <property type="match status" value="2"/>
</dbReference>
<dbReference type="Proteomes" id="UP001390339">
    <property type="component" value="Unassembled WGS sequence"/>
</dbReference>
<comment type="caution">
    <text evidence="6">The sequence shown here is derived from an EMBL/GenBank/DDBJ whole genome shotgun (WGS) entry which is preliminary data.</text>
</comment>
<dbReference type="InterPro" id="IPR016169">
    <property type="entry name" value="FAD-bd_PCMH_sub2"/>
</dbReference>
<dbReference type="InterPro" id="IPR036318">
    <property type="entry name" value="FAD-bd_PCMH-like_sf"/>
</dbReference>
<dbReference type="SUPFAM" id="SSF56176">
    <property type="entry name" value="FAD-binding/transporter-associated domain-like"/>
    <property type="match status" value="1"/>
</dbReference>
<evidence type="ECO:0000256" key="2">
    <source>
        <dbReference type="ARBA" id="ARBA00023002"/>
    </source>
</evidence>
<evidence type="ECO:0000256" key="1">
    <source>
        <dbReference type="ARBA" id="ARBA00005466"/>
    </source>
</evidence>
<evidence type="ECO:0000313" key="6">
    <source>
        <dbReference type="EMBL" id="KAK8851535.1"/>
    </source>
</evidence>
<dbReference type="InterPro" id="IPR050432">
    <property type="entry name" value="FAD-linked_Oxidoreductases_BP"/>
</dbReference>
<keyword evidence="4" id="KW-0732">Signal</keyword>
<dbReference type="InterPro" id="IPR012951">
    <property type="entry name" value="BBE"/>
</dbReference>
<evidence type="ECO:0000256" key="3">
    <source>
        <dbReference type="SAM" id="MobiDB-lite"/>
    </source>
</evidence>
<feature type="compositionally biased region" description="Low complexity" evidence="3">
    <location>
        <begin position="114"/>
        <end position="126"/>
    </location>
</feature>
<protein>
    <submittedName>
        <fullName evidence="6">FAD-binding domain-containing protein</fullName>
    </submittedName>
</protein>
<proteinExistence type="inferred from homology"/>
<keyword evidence="2" id="KW-0560">Oxidoreductase</keyword>
<feature type="region of interest" description="Disordered" evidence="3">
    <location>
        <begin position="101"/>
        <end position="126"/>
    </location>
</feature>
<name>A0ABR2HR26_9PEZI</name>
<keyword evidence="7" id="KW-1185">Reference proteome</keyword>
<feature type="domain" description="FAD-binding PCMH-type" evidence="5">
    <location>
        <begin position="199"/>
        <end position="384"/>
    </location>
</feature>
<dbReference type="Pfam" id="PF08031">
    <property type="entry name" value="BBE"/>
    <property type="match status" value="1"/>
</dbReference>
<reference evidence="6 7" key="1">
    <citation type="journal article" date="2024" name="IMA Fungus">
        <title>Apiospora arundinis, a panoply of carbohydrate-active enzymes and secondary metabolites.</title>
        <authorList>
            <person name="Sorensen T."/>
            <person name="Petersen C."/>
            <person name="Muurmann A.T."/>
            <person name="Christiansen J.V."/>
            <person name="Brundto M.L."/>
            <person name="Overgaard C.K."/>
            <person name="Boysen A.T."/>
            <person name="Wollenberg R.D."/>
            <person name="Larsen T.O."/>
            <person name="Sorensen J.L."/>
            <person name="Nielsen K.L."/>
            <person name="Sondergaard T.E."/>
        </authorList>
    </citation>
    <scope>NUCLEOTIDE SEQUENCE [LARGE SCALE GENOMIC DNA]</scope>
    <source>
        <strain evidence="6 7">AAU 773</strain>
    </source>
</reference>
<evidence type="ECO:0000256" key="4">
    <source>
        <dbReference type="SAM" id="SignalP"/>
    </source>
</evidence>
<dbReference type="PROSITE" id="PS51387">
    <property type="entry name" value="FAD_PCMH"/>
    <property type="match status" value="1"/>
</dbReference>
<feature type="signal peptide" evidence="4">
    <location>
        <begin position="1"/>
        <end position="16"/>
    </location>
</feature>
<feature type="chain" id="PRO_5045870209" evidence="4">
    <location>
        <begin position="17"/>
        <end position="669"/>
    </location>
</feature>
<dbReference type="PANTHER" id="PTHR13878:SF91">
    <property type="entry name" value="FAD BINDING DOMAIN PROTEIN (AFU_ORTHOLOGUE AFUA_6G12070)-RELATED"/>
    <property type="match status" value="1"/>
</dbReference>